<dbReference type="AlphaFoldDB" id="A0A3R7KE65"/>
<accession>A0A3R7KE65</accession>
<dbReference type="RefSeq" id="XP_029239129.1">
    <property type="nucleotide sequence ID" value="XM_029381036.1"/>
</dbReference>
<comment type="caution">
    <text evidence="2">The sequence shown here is derived from an EMBL/GenBank/DDBJ whole genome shotgun (WGS) entry which is preliminary data.</text>
</comment>
<keyword evidence="3" id="KW-1185">Reference proteome</keyword>
<evidence type="ECO:0000313" key="2">
    <source>
        <dbReference type="EMBL" id="RNF06201.1"/>
    </source>
</evidence>
<proteinExistence type="predicted"/>
<organism evidence="2 3">
    <name type="scientific">Trypanosoma rangeli</name>
    <dbReference type="NCBI Taxonomy" id="5698"/>
    <lineage>
        <taxon>Eukaryota</taxon>
        <taxon>Discoba</taxon>
        <taxon>Euglenozoa</taxon>
        <taxon>Kinetoplastea</taxon>
        <taxon>Metakinetoplastina</taxon>
        <taxon>Trypanosomatida</taxon>
        <taxon>Trypanosomatidae</taxon>
        <taxon>Trypanosoma</taxon>
        <taxon>Herpetosoma</taxon>
    </lineage>
</organism>
<reference evidence="2 3" key="1">
    <citation type="journal article" date="2018" name="BMC Genomics">
        <title>Genomic comparison of Trypanosoma conorhini and Trypanosoma rangeli to Trypanosoma cruzi strains of high and low virulence.</title>
        <authorList>
            <person name="Bradwell K.R."/>
            <person name="Koparde V.N."/>
            <person name="Matveyev A.V."/>
            <person name="Serrano M.G."/>
            <person name="Alves J.M."/>
            <person name="Parikh H."/>
            <person name="Huang B."/>
            <person name="Lee V."/>
            <person name="Espinosa-Alvarez O."/>
            <person name="Ortiz P.A."/>
            <person name="Costa-Martins A.G."/>
            <person name="Teixeira M.M."/>
            <person name="Buck G.A."/>
        </authorList>
    </citation>
    <scope>NUCLEOTIDE SEQUENCE [LARGE SCALE GENOMIC DNA]</scope>
    <source>
        <strain evidence="2 3">AM80</strain>
    </source>
</reference>
<dbReference type="OrthoDB" id="248774at2759"/>
<feature type="region of interest" description="Disordered" evidence="1">
    <location>
        <begin position="100"/>
        <end position="130"/>
    </location>
</feature>
<name>A0A3R7KE65_TRYRA</name>
<gene>
    <name evidence="2" type="ORF">TraAM80_04092</name>
</gene>
<dbReference type="Proteomes" id="UP000283634">
    <property type="component" value="Unassembled WGS sequence"/>
</dbReference>
<dbReference type="EMBL" id="MKGL01000115">
    <property type="protein sequence ID" value="RNF06201.1"/>
    <property type="molecule type" value="Genomic_DNA"/>
</dbReference>
<dbReference type="GeneID" id="40328025"/>
<sequence length="130" mass="14397">MELLSQQLTAYNFKTSAPGVRAPTKVRRISPLKHCPRGVHGNGSKLWDRTPTEAERILLPRARFAATCTRDRPTAKQKRNGQGISSSFFSGSHCALHISGATASQPQAKHWPGNTHLDARRLPNHTPQLR</sequence>
<evidence type="ECO:0000313" key="3">
    <source>
        <dbReference type="Proteomes" id="UP000283634"/>
    </source>
</evidence>
<evidence type="ECO:0000256" key="1">
    <source>
        <dbReference type="SAM" id="MobiDB-lite"/>
    </source>
</evidence>
<protein>
    <submittedName>
        <fullName evidence="2">Uncharacterized protein</fullName>
    </submittedName>
</protein>